<name>Q7NJ07_GLOVI</name>
<dbReference type="HOGENOM" id="CLU_163140_3_2_3"/>
<dbReference type="PANTHER" id="PTHR35377:SF8">
    <property type="entry name" value="ANTITOXIN VAPB22"/>
    <property type="match status" value="1"/>
</dbReference>
<keyword evidence="3" id="KW-1185">Reference proteome</keyword>
<comment type="similarity">
    <text evidence="1">Belongs to the phD/YefM antitoxin family.</text>
</comment>
<dbReference type="SUPFAM" id="SSF143120">
    <property type="entry name" value="YefM-like"/>
    <property type="match status" value="1"/>
</dbReference>
<evidence type="ECO:0000256" key="1">
    <source>
        <dbReference type="ARBA" id="ARBA00009981"/>
    </source>
</evidence>
<dbReference type="RefSeq" id="WP_011142023.1">
    <property type="nucleotide sequence ID" value="NC_005125.1"/>
</dbReference>
<reference evidence="2 3" key="1">
    <citation type="journal article" date="2003" name="DNA Res.">
        <title>Complete genome structure of Gloeobacter violaceus PCC 7421, a cyanobacterium that lacks thylakoids.</title>
        <authorList>
            <person name="Nakamura Y."/>
            <person name="Kaneko T."/>
            <person name="Sato S."/>
            <person name="Mimuro M."/>
            <person name="Miyashita H."/>
            <person name="Tsuchiya T."/>
            <person name="Sasamoto S."/>
            <person name="Watanabe A."/>
            <person name="Kawashima K."/>
            <person name="Kishida Y."/>
            <person name="Kiyokawa C."/>
            <person name="Kohara M."/>
            <person name="Matsumoto M."/>
            <person name="Matsuno A."/>
            <person name="Nakazaki N."/>
            <person name="Shimpo S."/>
            <person name="Takeuchi C."/>
            <person name="Yamada M."/>
            <person name="Tabata S."/>
        </authorList>
    </citation>
    <scope>NUCLEOTIDE SEQUENCE [LARGE SCALE GENOMIC DNA]</scope>
    <source>
        <strain evidence="3">ATCC 29082 / PCC 7421</strain>
    </source>
</reference>
<dbReference type="OrthoDB" id="515446at2"/>
<evidence type="ECO:0000313" key="3">
    <source>
        <dbReference type="Proteomes" id="UP000000557"/>
    </source>
</evidence>
<dbReference type="Proteomes" id="UP000000557">
    <property type="component" value="Chromosome"/>
</dbReference>
<dbReference type="EnsemblBacteria" id="BAC89966">
    <property type="protein sequence ID" value="BAC89966"/>
    <property type="gene ID" value="BAC89966"/>
</dbReference>
<dbReference type="InParanoid" id="Q7NJ07"/>
<sequence length="76" mass="8462">MVTITIQEAQANLPDLLHNLKPGEELVITENERPLAKLVSQKPPLTQRPGPGLLKGMITIMADDDDHLQDFAEYMP</sequence>
<dbReference type="Gene3D" id="3.40.1620.10">
    <property type="entry name" value="YefM-like domain"/>
    <property type="match status" value="1"/>
</dbReference>
<accession>Q7NJ07</accession>
<organism evidence="2 3">
    <name type="scientific">Gloeobacter violaceus (strain ATCC 29082 / PCC 7421)</name>
    <dbReference type="NCBI Taxonomy" id="251221"/>
    <lineage>
        <taxon>Bacteria</taxon>
        <taxon>Bacillati</taxon>
        <taxon>Cyanobacteriota</taxon>
        <taxon>Cyanophyceae</taxon>
        <taxon>Gloeobacterales</taxon>
        <taxon>Gloeobacteraceae</taxon>
        <taxon>Gloeobacter</taxon>
    </lineage>
</organism>
<dbReference type="EMBL" id="BA000045">
    <property type="protein sequence ID" value="BAC89966.1"/>
    <property type="molecule type" value="Genomic_DNA"/>
</dbReference>
<protein>
    <submittedName>
        <fullName evidence="2">Gsl2025 protein</fullName>
    </submittedName>
</protein>
<dbReference type="STRING" id="251221.gene:10759517"/>
<proteinExistence type="inferred from homology"/>
<dbReference type="eggNOG" id="COG4118">
    <property type="taxonomic scope" value="Bacteria"/>
</dbReference>
<reference evidence="2 3" key="2">
    <citation type="journal article" date="2003" name="DNA Res.">
        <title>Complete genome structure of Gloeobacter violaceus PCC 7421, a cyanobacterium that lacks thylakoids (supplement).</title>
        <authorList>
            <person name="Nakamura Y."/>
            <person name="Kaneko T."/>
            <person name="Sato S."/>
            <person name="Mimuro M."/>
            <person name="Miyashita H."/>
            <person name="Tsuchiya T."/>
            <person name="Sasamoto S."/>
            <person name="Watanabe A."/>
            <person name="Kawashima K."/>
            <person name="Kishida Y."/>
            <person name="Kiyokawa C."/>
            <person name="Kohara M."/>
            <person name="Matsumoto M."/>
            <person name="Matsuno A."/>
            <person name="Nakazaki N."/>
            <person name="Shimpo S."/>
            <person name="Takeuchi C."/>
            <person name="Yamada M."/>
            <person name="Tabata S."/>
        </authorList>
    </citation>
    <scope>NUCLEOTIDE SEQUENCE [LARGE SCALE GENOMIC DNA]</scope>
    <source>
        <strain evidence="3">ATCC 29082 / PCC 7421</strain>
    </source>
</reference>
<dbReference type="InterPro" id="IPR051416">
    <property type="entry name" value="phD-YefM_TA_antitoxins"/>
</dbReference>
<evidence type="ECO:0000313" key="2">
    <source>
        <dbReference type="EMBL" id="BAC89966.1"/>
    </source>
</evidence>
<dbReference type="AlphaFoldDB" id="Q7NJ07"/>
<dbReference type="PhylomeDB" id="Q7NJ07"/>
<gene>
    <name evidence="2" type="ordered locus">gsl2025</name>
</gene>
<dbReference type="InterPro" id="IPR036165">
    <property type="entry name" value="YefM-like_sf"/>
</dbReference>
<dbReference type="KEGG" id="gvi:gsl2025"/>
<dbReference type="PANTHER" id="PTHR35377">
    <property type="entry name" value="ANTITOXIN VAPB49-RELATED-RELATED"/>
    <property type="match status" value="1"/>
</dbReference>